<dbReference type="Proteomes" id="UP000030136">
    <property type="component" value="Unassembled WGS sequence"/>
</dbReference>
<proteinExistence type="predicted"/>
<evidence type="ECO:0000313" key="4">
    <source>
        <dbReference type="Proteomes" id="UP000030136"/>
    </source>
</evidence>
<dbReference type="eggNOG" id="COG1546">
    <property type="taxonomic scope" value="Bacteria"/>
</dbReference>
<sequence>MENTTTLVKAIASSLIAARETLSTAESCSGGVLASSITSQSGASAYFEGGVVAYSYAIKTSFLGVSRSDLLTYGAVCETVAVQMAEGIRRRCGSTYGLATTGIAGPEGGSPDKPVGTVWIAVATPDGTYTECLHLDGSRRDIMGLTVNHVLDRLYKLISEDKSC</sequence>
<name>A0A0A2FU39_9PORP</name>
<dbReference type="EMBL" id="LS483447">
    <property type="protein sequence ID" value="SQH73408.1"/>
    <property type="molecule type" value="Genomic_DNA"/>
</dbReference>
<gene>
    <name evidence="3" type="primary">ygaD</name>
    <name evidence="2" type="ORF">HQ38_05575</name>
    <name evidence="3" type="ORF">NCTC12858_01263</name>
</gene>
<evidence type="ECO:0000313" key="3">
    <source>
        <dbReference type="EMBL" id="SQH73408.1"/>
    </source>
</evidence>
<evidence type="ECO:0000313" key="5">
    <source>
        <dbReference type="Proteomes" id="UP000249300"/>
    </source>
</evidence>
<dbReference type="Pfam" id="PF02464">
    <property type="entry name" value="CinA"/>
    <property type="match status" value="1"/>
</dbReference>
<feature type="domain" description="CinA C-terminal" evidence="1">
    <location>
        <begin position="6"/>
        <end position="157"/>
    </location>
</feature>
<dbReference type="InterPro" id="IPR036653">
    <property type="entry name" value="CinA-like_C"/>
</dbReference>
<dbReference type="RefSeq" id="WP_023938388.1">
    <property type="nucleotide sequence ID" value="NZ_FUXH01000001.1"/>
</dbReference>
<reference evidence="3 5" key="2">
    <citation type="submission" date="2018-06" db="EMBL/GenBank/DDBJ databases">
        <authorList>
            <consortium name="Pathogen Informatics"/>
            <person name="Doyle S."/>
        </authorList>
    </citation>
    <scope>NUCLEOTIDE SEQUENCE [LARGE SCALE GENOMIC DNA]</scope>
    <source>
        <strain evidence="3 5">NCTC12858</strain>
    </source>
</reference>
<organism evidence="2 4">
    <name type="scientific">Porphyromonas crevioricanis</name>
    <dbReference type="NCBI Taxonomy" id="393921"/>
    <lineage>
        <taxon>Bacteria</taxon>
        <taxon>Pseudomonadati</taxon>
        <taxon>Bacteroidota</taxon>
        <taxon>Bacteroidia</taxon>
        <taxon>Bacteroidales</taxon>
        <taxon>Porphyromonadaceae</taxon>
        <taxon>Porphyromonas</taxon>
    </lineage>
</organism>
<dbReference type="Gene3D" id="3.90.950.20">
    <property type="entry name" value="CinA-like"/>
    <property type="match status" value="1"/>
</dbReference>
<dbReference type="SUPFAM" id="SSF142433">
    <property type="entry name" value="CinA-like"/>
    <property type="match status" value="1"/>
</dbReference>
<dbReference type="KEGG" id="pcre:NCTC12858_01263"/>
<protein>
    <submittedName>
        <fullName evidence="3">Competence damage-inducible protein A</fullName>
    </submittedName>
</protein>
<evidence type="ECO:0000259" key="1">
    <source>
        <dbReference type="Pfam" id="PF02464"/>
    </source>
</evidence>
<dbReference type="OrthoDB" id="9801454at2"/>
<dbReference type="STRING" id="393921.HQ45_02850"/>
<keyword evidence="5" id="KW-1185">Reference proteome</keyword>
<accession>A0A0A2FU39</accession>
<dbReference type="NCBIfam" id="TIGR00199">
    <property type="entry name" value="PncC_domain"/>
    <property type="match status" value="1"/>
</dbReference>
<dbReference type="Proteomes" id="UP000249300">
    <property type="component" value="Chromosome 1"/>
</dbReference>
<dbReference type="AlphaFoldDB" id="A0A0A2FU39"/>
<reference evidence="2 4" key="1">
    <citation type="submission" date="2014-08" db="EMBL/GenBank/DDBJ databases">
        <title>Porphyromonas crevioricanis strain:COT-253_OH1447 Genome sequencing.</title>
        <authorList>
            <person name="Wallis C."/>
            <person name="Deusch O."/>
            <person name="O'Flynn C."/>
            <person name="Davis I."/>
            <person name="Jospin G."/>
            <person name="Darling A.E."/>
            <person name="Coil D.A."/>
            <person name="Alexiev A."/>
            <person name="Horsfall A."/>
            <person name="Kirkwood N."/>
            <person name="Harris S."/>
            <person name="Eisen J.A."/>
        </authorList>
    </citation>
    <scope>NUCLEOTIDE SEQUENCE [LARGE SCALE GENOMIC DNA]</scope>
    <source>
        <strain evidence="4">COT-253 OH1447</strain>
        <strain evidence="2">COT-253_OH1447</strain>
    </source>
</reference>
<evidence type="ECO:0000313" key="2">
    <source>
        <dbReference type="EMBL" id="KGN94651.1"/>
    </source>
</evidence>
<dbReference type="InterPro" id="IPR008136">
    <property type="entry name" value="CinA_C"/>
</dbReference>
<dbReference type="EMBL" id="JQJC01000015">
    <property type="protein sequence ID" value="KGN94651.1"/>
    <property type="molecule type" value="Genomic_DNA"/>
</dbReference>